<dbReference type="PANTHER" id="PTHR14969">
    <property type="entry name" value="SPHINGOSINE-1-PHOSPHATE PHOSPHOHYDROLASE"/>
    <property type="match status" value="1"/>
</dbReference>
<dbReference type="SMART" id="SM00014">
    <property type="entry name" value="acidPPc"/>
    <property type="match status" value="1"/>
</dbReference>
<keyword evidence="2 8" id="KW-0812">Transmembrane</keyword>
<evidence type="ECO:0000256" key="6">
    <source>
        <dbReference type="ARBA" id="ARBA00023136"/>
    </source>
</evidence>
<feature type="transmembrane region" description="Helical" evidence="8">
    <location>
        <begin position="255"/>
        <end position="277"/>
    </location>
</feature>
<evidence type="ECO:0000256" key="3">
    <source>
        <dbReference type="ARBA" id="ARBA00022801"/>
    </source>
</evidence>
<dbReference type="GO" id="GO:0042392">
    <property type="term" value="F:sphingosine-1-phosphate phosphatase activity"/>
    <property type="evidence" value="ECO:0007669"/>
    <property type="project" value="TreeGrafter"/>
</dbReference>
<accession>A0A9W8G5W1</accession>
<dbReference type="Gene3D" id="1.20.144.10">
    <property type="entry name" value="Phosphatidic acid phosphatase type 2/haloperoxidase"/>
    <property type="match status" value="1"/>
</dbReference>
<dbReference type="Proteomes" id="UP001151518">
    <property type="component" value="Unassembled WGS sequence"/>
</dbReference>
<dbReference type="PANTHER" id="PTHR14969:SF28">
    <property type="entry name" value="DIHYDROSPHINGOSINE 1-PHOSPHATE PHOSPHATASE LCB3-RELATED"/>
    <property type="match status" value="1"/>
</dbReference>
<dbReference type="GO" id="GO:0005789">
    <property type="term" value="C:endoplasmic reticulum membrane"/>
    <property type="evidence" value="ECO:0007669"/>
    <property type="project" value="UniProtKB-SubCell"/>
</dbReference>
<comment type="similarity">
    <text evidence="7">Belongs to the type 2 lipid phosphate phosphatase family.</text>
</comment>
<evidence type="ECO:0000256" key="4">
    <source>
        <dbReference type="ARBA" id="ARBA00022824"/>
    </source>
</evidence>
<feature type="transmembrane region" description="Helical" evidence="8">
    <location>
        <begin position="415"/>
        <end position="436"/>
    </location>
</feature>
<name>A0A9W8G5W1_9FUNG</name>
<keyword evidence="5 8" id="KW-1133">Transmembrane helix</keyword>
<organism evidence="10 11">
    <name type="scientific">Coemansia spiralis</name>
    <dbReference type="NCBI Taxonomy" id="417178"/>
    <lineage>
        <taxon>Eukaryota</taxon>
        <taxon>Fungi</taxon>
        <taxon>Fungi incertae sedis</taxon>
        <taxon>Zoopagomycota</taxon>
        <taxon>Kickxellomycotina</taxon>
        <taxon>Kickxellomycetes</taxon>
        <taxon>Kickxellales</taxon>
        <taxon>Kickxellaceae</taxon>
        <taxon>Coemansia</taxon>
    </lineage>
</organism>
<evidence type="ECO:0000256" key="5">
    <source>
        <dbReference type="ARBA" id="ARBA00022989"/>
    </source>
</evidence>
<dbReference type="AlphaFoldDB" id="A0A9W8G5W1"/>
<comment type="caution">
    <text evidence="10">The sequence shown here is derived from an EMBL/GenBank/DDBJ whole genome shotgun (WGS) entry which is preliminary data.</text>
</comment>
<proteinExistence type="inferred from homology"/>
<evidence type="ECO:0000256" key="2">
    <source>
        <dbReference type="ARBA" id="ARBA00022692"/>
    </source>
</evidence>
<keyword evidence="6 8" id="KW-0472">Membrane</keyword>
<dbReference type="EMBL" id="JANBTW010000049">
    <property type="protein sequence ID" value="KAJ2675269.1"/>
    <property type="molecule type" value="Genomic_DNA"/>
</dbReference>
<feature type="transmembrane region" description="Helical" evidence="8">
    <location>
        <begin position="199"/>
        <end position="219"/>
    </location>
</feature>
<evidence type="ECO:0000256" key="1">
    <source>
        <dbReference type="ARBA" id="ARBA00004477"/>
    </source>
</evidence>
<evidence type="ECO:0000256" key="8">
    <source>
        <dbReference type="SAM" id="Phobius"/>
    </source>
</evidence>
<evidence type="ECO:0000313" key="11">
    <source>
        <dbReference type="Proteomes" id="UP001151518"/>
    </source>
</evidence>
<reference evidence="10" key="1">
    <citation type="submission" date="2022-07" db="EMBL/GenBank/DDBJ databases">
        <title>Phylogenomic reconstructions and comparative analyses of Kickxellomycotina fungi.</title>
        <authorList>
            <person name="Reynolds N.K."/>
            <person name="Stajich J.E."/>
            <person name="Barry K."/>
            <person name="Grigoriev I.V."/>
            <person name="Crous P."/>
            <person name="Smith M.E."/>
        </authorList>
    </citation>
    <scope>NUCLEOTIDE SEQUENCE</scope>
    <source>
        <strain evidence="10">NRRL 3115</strain>
    </source>
</reference>
<feature type="domain" description="Phosphatidic acid phosphatase type 2/haloperoxidase" evidence="9">
    <location>
        <begin position="100"/>
        <end position="216"/>
    </location>
</feature>
<evidence type="ECO:0000256" key="7">
    <source>
        <dbReference type="ARBA" id="ARBA00038324"/>
    </source>
</evidence>
<feature type="transmembrane region" description="Helical" evidence="8">
    <location>
        <begin position="225"/>
        <end position="243"/>
    </location>
</feature>
<sequence length="442" mass="48741">MLSRFQLDEDNDTGHEATAAYFAKAPEYAYKAVYSKSRLFLRDLVSREVEREMPWLVAIQCICRSPALDLLFVFTGMLGNHAFFMLALPFLHICGFGVFARGLSFVILWSVYFSGVAKDYISAPRPASPPVVQITRSPAHTFEYGFPSSHTTYVVATILYISHYMLNVWGCPLHWVYTLWVVGSFIVIGRVYCGLHSFIDVAGGVVIGTTEALAFILFYEKLDSLILSTAGPLYIATVLYLALSNIPRSLDLCPCCIDSFCATSVTLGLAIGAWAHARMPFLWRNGVADSIAWDKSFTLAQNAVRSAITIVLVVSWKVKSKPMFVALLKMLLCSHNAAKALVVHSDAQSCYNCESDSNTIVASESDGKQHSDIDGRHQAAGSKEVSYQLPSAKCIKDGRYGTYDLMVTPENLARIPIYAGIGVITYVAAPIAFYYLDLMPAQ</sequence>
<protein>
    <submittedName>
        <fullName evidence="10">Long-chain base-1-phosphate phosphatase</fullName>
    </submittedName>
</protein>
<dbReference type="Pfam" id="PF01569">
    <property type="entry name" value="PAP2"/>
    <property type="match status" value="1"/>
</dbReference>
<dbReference type="OrthoDB" id="301434at2759"/>
<evidence type="ECO:0000313" key="10">
    <source>
        <dbReference type="EMBL" id="KAJ2675269.1"/>
    </source>
</evidence>
<keyword evidence="3" id="KW-0378">Hydrolase</keyword>
<evidence type="ECO:0000259" key="9">
    <source>
        <dbReference type="SMART" id="SM00014"/>
    </source>
</evidence>
<comment type="subcellular location">
    <subcellularLocation>
        <location evidence="1">Endoplasmic reticulum membrane</location>
        <topology evidence="1">Multi-pass membrane protein</topology>
    </subcellularLocation>
</comment>
<dbReference type="InterPro" id="IPR000326">
    <property type="entry name" value="PAP2/HPO"/>
</dbReference>
<feature type="transmembrane region" description="Helical" evidence="8">
    <location>
        <begin position="90"/>
        <end position="112"/>
    </location>
</feature>
<dbReference type="InterPro" id="IPR036938">
    <property type="entry name" value="PAP2/HPO_sf"/>
</dbReference>
<gene>
    <name evidence="10" type="primary">LCB3</name>
    <name evidence="10" type="ORF">GGI25_004007</name>
</gene>
<dbReference type="SUPFAM" id="SSF48317">
    <property type="entry name" value="Acid phosphatase/Vanadium-dependent haloperoxidase"/>
    <property type="match status" value="1"/>
</dbReference>
<feature type="transmembrane region" description="Helical" evidence="8">
    <location>
        <begin position="174"/>
        <end position="192"/>
    </location>
</feature>
<keyword evidence="4" id="KW-0256">Endoplasmic reticulum</keyword>